<dbReference type="EMBL" id="QRHR01000002">
    <property type="protein sequence ID" value="RHF90155.1"/>
    <property type="molecule type" value="Genomic_DNA"/>
</dbReference>
<dbReference type="RefSeq" id="WP_118231292.1">
    <property type="nucleotide sequence ID" value="NZ_JBBNGR010000005.1"/>
</dbReference>
<evidence type="ECO:0000313" key="2">
    <source>
        <dbReference type="Proteomes" id="UP000286186"/>
    </source>
</evidence>
<protein>
    <recommendedName>
        <fullName evidence="3">Replicative DNA helicase</fullName>
    </recommendedName>
</protein>
<name>A0A414RAV2_9FIRM</name>
<accession>A0A414RAV2</accession>
<evidence type="ECO:0000313" key="1">
    <source>
        <dbReference type="EMBL" id="RHF90155.1"/>
    </source>
</evidence>
<comment type="caution">
    <text evidence="1">The sequence shown here is derived from an EMBL/GenBank/DDBJ whole genome shotgun (WGS) entry which is preliminary data.</text>
</comment>
<reference evidence="1 2" key="1">
    <citation type="submission" date="2018-08" db="EMBL/GenBank/DDBJ databases">
        <title>A genome reference for cultivated species of the human gut microbiota.</title>
        <authorList>
            <person name="Zou Y."/>
            <person name="Xue W."/>
            <person name="Luo G."/>
        </authorList>
    </citation>
    <scope>NUCLEOTIDE SEQUENCE [LARGE SCALE GENOMIC DNA]</scope>
    <source>
        <strain evidence="1 2">AM23-22</strain>
    </source>
</reference>
<sequence>MIDKDFLKGFRKRMQFVARYAMLCGNSIDRVVKWRSFGINTRDEQMNMIFSILLYVMEYSLREEDCTMDDIASFVDDINYEYYERPAGYEESKNLARFVIEEILGNSGVSMYFKAYDYEDKEYKNINIRYIDNKVVYQDGGVKRTSYYLTNEGYNMVLSTMEVENNLKLTINEMLFKLHLEKADYNKAVDDIKNIFNQLRKQGQKILEAALTIKRNALSYSVEDYRKIMEENINTVADTRAKFNMHREFIDEKIKEFEEKEMNADEFTDKEKDNLNNLKIIGHYLTGTLEEHQKILEQHFDLKKLYDYELENYADMTLVQRFPFRSDVYDVILKDAGLLKNIDKIFNPLFMNMPDKIFNPEKMLEFQKRLKKSDNTDDDMELDFDEEEFNKEKELKRQERMRKYAQCITVILDKLLENKEISLELLNEKCTEEERKKLIPTAEIFREVIIEFLTEGDIDISELRKEQTEYLMDTSEGFILNEMLLGIMDNSAYRSIKKIYVYQIEDGQYIHFKHVRDEAGNYKNFKCSNIGFRYEER</sequence>
<organism evidence="1 2">
    <name type="scientific">Eubacterium ventriosum</name>
    <dbReference type="NCBI Taxonomy" id="39496"/>
    <lineage>
        <taxon>Bacteria</taxon>
        <taxon>Bacillati</taxon>
        <taxon>Bacillota</taxon>
        <taxon>Clostridia</taxon>
        <taxon>Eubacteriales</taxon>
        <taxon>Eubacteriaceae</taxon>
        <taxon>Eubacterium</taxon>
    </lineage>
</organism>
<dbReference type="AlphaFoldDB" id="A0A414RAV2"/>
<proteinExistence type="predicted"/>
<dbReference type="Proteomes" id="UP000286186">
    <property type="component" value="Unassembled WGS sequence"/>
</dbReference>
<gene>
    <name evidence="1" type="ORF">DW652_02380</name>
</gene>
<evidence type="ECO:0008006" key="3">
    <source>
        <dbReference type="Google" id="ProtNLM"/>
    </source>
</evidence>